<feature type="region of interest" description="Disordered" evidence="1">
    <location>
        <begin position="1"/>
        <end position="52"/>
    </location>
</feature>
<evidence type="ECO:0000313" key="3">
    <source>
        <dbReference type="Proteomes" id="UP000824469"/>
    </source>
</evidence>
<keyword evidence="3" id="KW-1185">Reference proteome</keyword>
<sequence length="68" mass="7602">QSHSCFQWGEDEPFDVESDSEEFTGGETEAEMMGGKAGGMVKEDDSDSEWHDTQDILRAERVEASTEK</sequence>
<evidence type="ECO:0000313" key="2">
    <source>
        <dbReference type="EMBL" id="KAH9312100.1"/>
    </source>
</evidence>
<dbReference type="EMBL" id="JAHRHJ020000006">
    <property type="protein sequence ID" value="KAH9312100.1"/>
    <property type="molecule type" value="Genomic_DNA"/>
</dbReference>
<reference evidence="2 3" key="1">
    <citation type="journal article" date="2021" name="Nat. Plants">
        <title>The Taxus genome provides insights into paclitaxel biosynthesis.</title>
        <authorList>
            <person name="Xiong X."/>
            <person name="Gou J."/>
            <person name="Liao Q."/>
            <person name="Li Y."/>
            <person name="Zhou Q."/>
            <person name="Bi G."/>
            <person name="Li C."/>
            <person name="Du R."/>
            <person name="Wang X."/>
            <person name="Sun T."/>
            <person name="Guo L."/>
            <person name="Liang H."/>
            <person name="Lu P."/>
            <person name="Wu Y."/>
            <person name="Zhang Z."/>
            <person name="Ro D.K."/>
            <person name="Shang Y."/>
            <person name="Huang S."/>
            <person name="Yan J."/>
        </authorList>
    </citation>
    <scope>NUCLEOTIDE SEQUENCE [LARGE SCALE GENOMIC DNA]</scope>
    <source>
        <strain evidence="2">Ta-2019</strain>
    </source>
</reference>
<feature type="compositionally biased region" description="Acidic residues" evidence="1">
    <location>
        <begin position="9"/>
        <end position="30"/>
    </location>
</feature>
<organism evidence="2 3">
    <name type="scientific">Taxus chinensis</name>
    <name type="common">Chinese yew</name>
    <name type="synonym">Taxus wallichiana var. chinensis</name>
    <dbReference type="NCBI Taxonomy" id="29808"/>
    <lineage>
        <taxon>Eukaryota</taxon>
        <taxon>Viridiplantae</taxon>
        <taxon>Streptophyta</taxon>
        <taxon>Embryophyta</taxon>
        <taxon>Tracheophyta</taxon>
        <taxon>Spermatophyta</taxon>
        <taxon>Pinopsida</taxon>
        <taxon>Pinidae</taxon>
        <taxon>Conifers II</taxon>
        <taxon>Cupressales</taxon>
        <taxon>Taxaceae</taxon>
        <taxon>Taxus</taxon>
    </lineage>
</organism>
<dbReference type="AlphaFoldDB" id="A0AA38FXP1"/>
<comment type="caution">
    <text evidence="2">The sequence shown here is derived from an EMBL/GenBank/DDBJ whole genome shotgun (WGS) entry which is preliminary data.</text>
</comment>
<gene>
    <name evidence="2" type="ORF">KI387_027135</name>
</gene>
<proteinExistence type="predicted"/>
<accession>A0AA38FXP1</accession>
<protein>
    <submittedName>
        <fullName evidence="2">Uncharacterized protein</fullName>
    </submittedName>
</protein>
<dbReference type="Proteomes" id="UP000824469">
    <property type="component" value="Unassembled WGS sequence"/>
</dbReference>
<feature type="non-terminal residue" evidence="2">
    <location>
        <position position="1"/>
    </location>
</feature>
<evidence type="ECO:0000256" key="1">
    <source>
        <dbReference type="SAM" id="MobiDB-lite"/>
    </source>
</evidence>
<feature type="non-terminal residue" evidence="2">
    <location>
        <position position="68"/>
    </location>
</feature>
<name>A0AA38FXP1_TAXCH</name>